<dbReference type="AlphaFoldDB" id="A0AAD1S078"/>
<evidence type="ECO:0000313" key="3">
    <source>
        <dbReference type="Proteomes" id="UP001295444"/>
    </source>
</evidence>
<evidence type="ECO:0000256" key="1">
    <source>
        <dbReference type="SAM" id="MobiDB-lite"/>
    </source>
</evidence>
<evidence type="ECO:0000313" key="2">
    <source>
        <dbReference type="EMBL" id="CAH2285208.1"/>
    </source>
</evidence>
<accession>A0AAD1S078</accession>
<keyword evidence="3" id="KW-1185">Reference proteome</keyword>
<reference evidence="2" key="1">
    <citation type="submission" date="2022-03" db="EMBL/GenBank/DDBJ databases">
        <authorList>
            <person name="Alioto T."/>
            <person name="Alioto T."/>
            <person name="Gomez Garrido J."/>
        </authorList>
    </citation>
    <scope>NUCLEOTIDE SEQUENCE</scope>
</reference>
<dbReference type="EMBL" id="OW240915">
    <property type="protein sequence ID" value="CAH2285208.1"/>
    <property type="molecule type" value="Genomic_DNA"/>
</dbReference>
<protein>
    <submittedName>
        <fullName evidence="2">Uncharacterized protein</fullName>
    </submittedName>
</protein>
<gene>
    <name evidence="2" type="ORF">PECUL_23A048137</name>
</gene>
<feature type="region of interest" description="Disordered" evidence="1">
    <location>
        <begin position="38"/>
        <end position="126"/>
    </location>
</feature>
<sequence>MTFVYPARVNRRKSRPAAYKPAAALDWSALLGRLELPTDPEVEDLPTALLNTQAAMGRRSQNPPPETPSGSRDIGTMLQQQRPLAKMAGAPEHDTMQVPKDPIQPDLPPERPQTPMGIPDGSAPVTQHDFQHLIGEIKNLLATSIAAIKTDVQAITGSPQRRMSLASSRD</sequence>
<name>A0AAD1S078_PELCU</name>
<dbReference type="Proteomes" id="UP001295444">
    <property type="component" value="Chromosome 04"/>
</dbReference>
<organism evidence="2 3">
    <name type="scientific">Pelobates cultripes</name>
    <name type="common">Western spadefoot toad</name>
    <dbReference type="NCBI Taxonomy" id="61616"/>
    <lineage>
        <taxon>Eukaryota</taxon>
        <taxon>Metazoa</taxon>
        <taxon>Chordata</taxon>
        <taxon>Craniata</taxon>
        <taxon>Vertebrata</taxon>
        <taxon>Euteleostomi</taxon>
        <taxon>Amphibia</taxon>
        <taxon>Batrachia</taxon>
        <taxon>Anura</taxon>
        <taxon>Pelobatoidea</taxon>
        <taxon>Pelobatidae</taxon>
        <taxon>Pelobates</taxon>
    </lineage>
</organism>
<proteinExistence type="predicted"/>